<dbReference type="Proteomes" id="UP000292052">
    <property type="component" value="Unassembled WGS sequence"/>
</dbReference>
<proteinExistence type="predicted"/>
<protein>
    <recommendedName>
        <fullName evidence="3">Peptidase M10 domain containing protein</fullName>
    </recommendedName>
</protein>
<dbReference type="EMBL" id="QDEB01082126">
    <property type="protein sequence ID" value="RZC34197.1"/>
    <property type="molecule type" value="Genomic_DNA"/>
</dbReference>
<dbReference type="OrthoDB" id="10410168at2759"/>
<reference evidence="1 2" key="1">
    <citation type="submission" date="2017-03" db="EMBL/GenBank/DDBJ databases">
        <title>Genome of the blue death feigning beetle - Asbolus verrucosus.</title>
        <authorList>
            <person name="Rider S.D."/>
        </authorList>
    </citation>
    <scope>NUCLEOTIDE SEQUENCE [LARGE SCALE GENOMIC DNA]</scope>
    <source>
        <strain evidence="1">Butters</strain>
        <tissue evidence="1">Head and leg muscle</tissue>
    </source>
</reference>
<gene>
    <name evidence="1" type="ORF">BDFB_014521</name>
</gene>
<evidence type="ECO:0008006" key="3">
    <source>
        <dbReference type="Google" id="ProtNLM"/>
    </source>
</evidence>
<sequence length="89" mass="10362">MSQLFAYLASTCDGNTDYLEQFGYLESNDSLLIKTTTNQIKEVAQKAFDQWQSVSNLKFEYDSKKPGIFLFHFLVHHSNMIIMSKRNML</sequence>
<comment type="caution">
    <text evidence="1">The sequence shown here is derived from an EMBL/GenBank/DDBJ whole genome shotgun (WGS) entry which is preliminary data.</text>
</comment>
<evidence type="ECO:0000313" key="1">
    <source>
        <dbReference type="EMBL" id="RZC34197.1"/>
    </source>
</evidence>
<organism evidence="1 2">
    <name type="scientific">Asbolus verrucosus</name>
    <name type="common">Desert ironclad beetle</name>
    <dbReference type="NCBI Taxonomy" id="1661398"/>
    <lineage>
        <taxon>Eukaryota</taxon>
        <taxon>Metazoa</taxon>
        <taxon>Ecdysozoa</taxon>
        <taxon>Arthropoda</taxon>
        <taxon>Hexapoda</taxon>
        <taxon>Insecta</taxon>
        <taxon>Pterygota</taxon>
        <taxon>Neoptera</taxon>
        <taxon>Endopterygota</taxon>
        <taxon>Coleoptera</taxon>
        <taxon>Polyphaga</taxon>
        <taxon>Cucujiformia</taxon>
        <taxon>Tenebrionidae</taxon>
        <taxon>Pimeliinae</taxon>
        <taxon>Asbolus</taxon>
    </lineage>
</organism>
<keyword evidence="2" id="KW-1185">Reference proteome</keyword>
<dbReference type="AlphaFoldDB" id="A0A482VPA8"/>
<evidence type="ECO:0000313" key="2">
    <source>
        <dbReference type="Proteomes" id="UP000292052"/>
    </source>
</evidence>
<accession>A0A482VPA8</accession>
<name>A0A482VPA8_ASBVE</name>